<dbReference type="EMBL" id="FOVL01000002">
    <property type="protein sequence ID" value="SFN35105.1"/>
    <property type="molecule type" value="Genomic_DNA"/>
</dbReference>
<dbReference type="STRING" id="287099.SAMN05660413_00665"/>
<organism evidence="1 2">
    <name type="scientific">Salegentibacter flavus</name>
    <dbReference type="NCBI Taxonomy" id="287099"/>
    <lineage>
        <taxon>Bacteria</taxon>
        <taxon>Pseudomonadati</taxon>
        <taxon>Bacteroidota</taxon>
        <taxon>Flavobacteriia</taxon>
        <taxon>Flavobacteriales</taxon>
        <taxon>Flavobacteriaceae</taxon>
        <taxon>Salegentibacter</taxon>
    </lineage>
</organism>
<dbReference type="RefSeq" id="WP_093405815.1">
    <property type="nucleotide sequence ID" value="NZ_FOVL01000002.1"/>
</dbReference>
<dbReference type="Proteomes" id="UP000199153">
    <property type="component" value="Unassembled WGS sequence"/>
</dbReference>
<sequence>MNSTEYRKQLVKHLRGGEAFLPIDDFIDKVPFEMLGDRPSQLPYSFYEVFYHIKYAQKDILDFCISGDYKSPNWPDDYWPDSPAPESEAVWNKLKSDYFKEREHFVSFILDESNDLLSPVENATNQILLREALLVIEHTAYHTGQLLIISRLLGVYSA</sequence>
<evidence type="ECO:0000313" key="1">
    <source>
        <dbReference type="EMBL" id="SFN35105.1"/>
    </source>
</evidence>
<keyword evidence="2" id="KW-1185">Reference proteome</keyword>
<dbReference type="OrthoDB" id="9798830at2"/>
<reference evidence="1 2" key="1">
    <citation type="submission" date="2016-10" db="EMBL/GenBank/DDBJ databases">
        <authorList>
            <person name="de Groot N.N."/>
        </authorList>
    </citation>
    <scope>NUCLEOTIDE SEQUENCE [LARGE SCALE GENOMIC DNA]</scope>
    <source>
        <strain evidence="1 2">DSM 17794</strain>
    </source>
</reference>
<gene>
    <name evidence="1" type="ORF">SAMN05660413_00665</name>
</gene>
<dbReference type="Gene3D" id="1.20.120.450">
    <property type="entry name" value="dinb family like domain"/>
    <property type="match status" value="1"/>
</dbReference>
<dbReference type="AlphaFoldDB" id="A0A1I4YAR5"/>
<dbReference type="SUPFAM" id="SSF109854">
    <property type="entry name" value="DinB/YfiT-like putative metalloenzymes"/>
    <property type="match status" value="1"/>
</dbReference>
<accession>A0A1I4YAR5</accession>
<name>A0A1I4YAR5_9FLAO</name>
<dbReference type="InterPro" id="IPR034660">
    <property type="entry name" value="DinB/YfiT-like"/>
</dbReference>
<protein>
    <submittedName>
        <fullName evidence="1">Uncharacterized damage-inducible protein DinB (Forms a four-helix bundle)</fullName>
    </submittedName>
</protein>
<evidence type="ECO:0000313" key="2">
    <source>
        <dbReference type="Proteomes" id="UP000199153"/>
    </source>
</evidence>
<proteinExistence type="predicted"/>